<feature type="transmembrane region" description="Helical" evidence="1">
    <location>
        <begin position="64"/>
        <end position="83"/>
    </location>
</feature>
<keyword evidence="1" id="KW-0472">Membrane</keyword>
<accession>A0ABT7E5Y3</accession>
<dbReference type="EMBL" id="JASKYM010000001">
    <property type="protein sequence ID" value="MDK2562337.1"/>
    <property type="molecule type" value="Genomic_DNA"/>
</dbReference>
<protein>
    <recommendedName>
        <fullName evidence="4">DUF3784 domain-containing protein</fullName>
    </recommendedName>
</protein>
<reference evidence="2 3" key="1">
    <citation type="submission" date="2023-05" db="EMBL/GenBank/DDBJ databases">
        <title>Rombocin, a short stable natural nisin variant, displays selective antimicrobial activity against Listeria monocytogenes and employs dual mode of action to kill target bacterial strains.</title>
        <authorList>
            <person name="Wambui J."/>
            <person name="Stephan R."/>
            <person name="Kuipers O.P."/>
        </authorList>
    </citation>
    <scope>NUCLEOTIDE SEQUENCE [LARGE SCALE GENOMIC DNA]</scope>
    <source>
        <strain evidence="2 3">RC002</strain>
    </source>
</reference>
<gene>
    <name evidence="2" type="ORF">QOZ84_02155</name>
</gene>
<keyword evidence="1" id="KW-0812">Transmembrane</keyword>
<evidence type="ECO:0000313" key="2">
    <source>
        <dbReference type="EMBL" id="MDK2562337.1"/>
    </source>
</evidence>
<dbReference type="Proteomes" id="UP001301012">
    <property type="component" value="Unassembled WGS sequence"/>
</dbReference>
<comment type="caution">
    <text evidence="2">The sequence shown here is derived from an EMBL/GenBank/DDBJ whole genome shotgun (WGS) entry which is preliminary data.</text>
</comment>
<feature type="transmembrane region" description="Helical" evidence="1">
    <location>
        <begin position="38"/>
        <end position="57"/>
    </location>
</feature>
<dbReference type="RefSeq" id="WP_284131317.1">
    <property type="nucleotide sequence ID" value="NZ_JASKYM010000001.1"/>
</dbReference>
<sequence length="85" mass="9524">MITILSVLFIVLGISLVIATIKEGYDKTYIEKYNKIKFLINLVKGFSYAIMGLLVILKIISGRTLVNLVILFAGLSILIDYKIKT</sequence>
<evidence type="ECO:0008006" key="4">
    <source>
        <dbReference type="Google" id="ProtNLM"/>
    </source>
</evidence>
<evidence type="ECO:0000256" key="1">
    <source>
        <dbReference type="SAM" id="Phobius"/>
    </source>
</evidence>
<keyword evidence="1" id="KW-1133">Transmembrane helix</keyword>
<organism evidence="2 3">
    <name type="scientific">Romboutsia sedimentorum</name>
    <dbReference type="NCBI Taxonomy" id="1368474"/>
    <lineage>
        <taxon>Bacteria</taxon>
        <taxon>Bacillati</taxon>
        <taxon>Bacillota</taxon>
        <taxon>Clostridia</taxon>
        <taxon>Peptostreptococcales</taxon>
        <taxon>Peptostreptococcaceae</taxon>
        <taxon>Romboutsia</taxon>
    </lineage>
</organism>
<evidence type="ECO:0000313" key="3">
    <source>
        <dbReference type="Proteomes" id="UP001301012"/>
    </source>
</evidence>
<proteinExistence type="predicted"/>
<keyword evidence="3" id="KW-1185">Reference proteome</keyword>
<name>A0ABT7E5Y3_9FIRM</name>